<dbReference type="EMBL" id="JARIHO010000033">
    <property type="protein sequence ID" value="KAJ7334150.1"/>
    <property type="molecule type" value="Genomic_DNA"/>
</dbReference>
<sequence>MAANSGFAPNSRQRFRRAFRRRASRGAFYGSHQVSLQRRQVRIRLRPVYAYVPCSRCPLSTLNRAPSIVSSGTFVSTAPGPRARRSVGRTRRILVIPFSQRGRREKFPHAREVERVQLARGTPGPRLIRIDSSFVVRSSVLLRPSITVSTPTLSAPRSFSVALYLTFTCGFSGFRFFHLEYT</sequence>
<evidence type="ECO:0000313" key="2">
    <source>
        <dbReference type="Proteomes" id="UP001218218"/>
    </source>
</evidence>
<dbReference type="AlphaFoldDB" id="A0AAD7EKF0"/>
<gene>
    <name evidence="1" type="ORF">DFH08DRAFT_300064</name>
</gene>
<keyword evidence="2" id="KW-1185">Reference proteome</keyword>
<organism evidence="1 2">
    <name type="scientific">Mycena albidolilacea</name>
    <dbReference type="NCBI Taxonomy" id="1033008"/>
    <lineage>
        <taxon>Eukaryota</taxon>
        <taxon>Fungi</taxon>
        <taxon>Dikarya</taxon>
        <taxon>Basidiomycota</taxon>
        <taxon>Agaricomycotina</taxon>
        <taxon>Agaricomycetes</taxon>
        <taxon>Agaricomycetidae</taxon>
        <taxon>Agaricales</taxon>
        <taxon>Marasmiineae</taxon>
        <taxon>Mycenaceae</taxon>
        <taxon>Mycena</taxon>
    </lineage>
</organism>
<comment type="caution">
    <text evidence="1">The sequence shown here is derived from an EMBL/GenBank/DDBJ whole genome shotgun (WGS) entry which is preliminary data.</text>
</comment>
<evidence type="ECO:0000313" key="1">
    <source>
        <dbReference type="EMBL" id="KAJ7334150.1"/>
    </source>
</evidence>
<accession>A0AAD7EKF0</accession>
<reference evidence="1" key="1">
    <citation type="submission" date="2023-03" db="EMBL/GenBank/DDBJ databases">
        <title>Massive genome expansion in bonnet fungi (Mycena s.s.) driven by repeated elements and novel gene families across ecological guilds.</title>
        <authorList>
            <consortium name="Lawrence Berkeley National Laboratory"/>
            <person name="Harder C.B."/>
            <person name="Miyauchi S."/>
            <person name="Viragh M."/>
            <person name="Kuo A."/>
            <person name="Thoen E."/>
            <person name="Andreopoulos B."/>
            <person name="Lu D."/>
            <person name="Skrede I."/>
            <person name="Drula E."/>
            <person name="Henrissat B."/>
            <person name="Morin E."/>
            <person name="Kohler A."/>
            <person name="Barry K."/>
            <person name="LaButti K."/>
            <person name="Morin E."/>
            <person name="Salamov A."/>
            <person name="Lipzen A."/>
            <person name="Mereny Z."/>
            <person name="Hegedus B."/>
            <person name="Baldrian P."/>
            <person name="Stursova M."/>
            <person name="Weitz H."/>
            <person name="Taylor A."/>
            <person name="Grigoriev I.V."/>
            <person name="Nagy L.G."/>
            <person name="Martin F."/>
            <person name="Kauserud H."/>
        </authorList>
    </citation>
    <scope>NUCLEOTIDE SEQUENCE</scope>
    <source>
        <strain evidence="1">CBHHK002</strain>
    </source>
</reference>
<dbReference type="Proteomes" id="UP001218218">
    <property type="component" value="Unassembled WGS sequence"/>
</dbReference>
<proteinExistence type="predicted"/>
<name>A0AAD7EKF0_9AGAR</name>
<protein>
    <submittedName>
        <fullName evidence="1">Uncharacterized protein</fullName>
    </submittedName>
</protein>